<dbReference type="Proteomes" id="UP000229317">
    <property type="component" value="Unassembled WGS sequence"/>
</dbReference>
<evidence type="ECO:0000256" key="5">
    <source>
        <dbReference type="HAMAP-Rule" id="MF_00374"/>
    </source>
</evidence>
<reference evidence="6 7" key="1">
    <citation type="submission" date="2017-09" db="EMBL/GenBank/DDBJ databases">
        <title>Depth-based differentiation of microbial function through sediment-hosted aquifers and enrichment of novel symbionts in the deep terrestrial subsurface.</title>
        <authorList>
            <person name="Probst A.J."/>
            <person name="Ladd B."/>
            <person name="Jarett J.K."/>
            <person name="Geller-Mcgrath D.E."/>
            <person name="Sieber C.M."/>
            <person name="Emerson J.B."/>
            <person name="Anantharaman K."/>
            <person name="Thomas B.C."/>
            <person name="Malmstrom R."/>
            <person name="Stieglmeier M."/>
            <person name="Klingl A."/>
            <person name="Woyke T."/>
            <person name="Ryan C.M."/>
            <person name="Banfield J.F."/>
        </authorList>
    </citation>
    <scope>NUCLEOTIDE SEQUENCE [LARGE SCALE GENOMIC DNA]</scope>
    <source>
        <strain evidence="6">CG11_big_fil_rev_8_21_14_0_20_40_15</strain>
    </source>
</reference>
<dbReference type="AlphaFoldDB" id="A0A2H0KTV3"/>
<keyword evidence="2 5" id="KW-0689">Ribosomal protein</keyword>
<evidence type="ECO:0000256" key="1">
    <source>
        <dbReference type="ARBA" id="ARBA00009254"/>
    </source>
</evidence>
<dbReference type="EMBL" id="PCVO01000005">
    <property type="protein sequence ID" value="PIQ75578.1"/>
    <property type="molecule type" value="Genomic_DNA"/>
</dbReference>
<dbReference type="GO" id="GO:0003735">
    <property type="term" value="F:structural constituent of ribosome"/>
    <property type="evidence" value="ECO:0007669"/>
    <property type="project" value="InterPro"/>
</dbReference>
<dbReference type="Pfam" id="PF00831">
    <property type="entry name" value="Ribosomal_L29"/>
    <property type="match status" value="1"/>
</dbReference>
<dbReference type="GO" id="GO:0005840">
    <property type="term" value="C:ribosome"/>
    <property type="evidence" value="ECO:0007669"/>
    <property type="project" value="UniProtKB-KW"/>
</dbReference>
<organism evidence="6 7">
    <name type="scientific">Candidatus Portnoybacteria bacterium CG11_big_fil_rev_8_21_14_0_20_40_15</name>
    <dbReference type="NCBI Taxonomy" id="1974817"/>
    <lineage>
        <taxon>Bacteria</taxon>
        <taxon>Candidatus Portnoyibacteriota</taxon>
    </lineage>
</organism>
<evidence type="ECO:0000313" key="6">
    <source>
        <dbReference type="EMBL" id="PIQ75578.1"/>
    </source>
</evidence>
<dbReference type="InterPro" id="IPR036049">
    <property type="entry name" value="Ribosomal_uL29_sf"/>
</dbReference>
<proteinExistence type="inferred from homology"/>
<evidence type="ECO:0000256" key="4">
    <source>
        <dbReference type="ARBA" id="ARBA00035204"/>
    </source>
</evidence>
<comment type="similarity">
    <text evidence="1 5">Belongs to the universal ribosomal protein uL29 family.</text>
</comment>
<gene>
    <name evidence="5 6" type="primary">rpmC</name>
    <name evidence="6" type="ORF">COV84_00480</name>
</gene>
<accession>A0A2H0KTV3</accession>
<dbReference type="HAMAP" id="MF_00374">
    <property type="entry name" value="Ribosomal_uL29"/>
    <property type="match status" value="1"/>
</dbReference>
<evidence type="ECO:0000313" key="7">
    <source>
        <dbReference type="Proteomes" id="UP000229317"/>
    </source>
</evidence>
<protein>
    <recommendedName>
        <fullName evidence="4 5">Large ribosomal subunit protein uL29</fullName>
    </recommendedName>
</protein>
<dbReference type="GO" id="GO:0006412">
    <property type="term" value="P:translation"/>
    <property type="evidence" value="ECO:0007669"/>
    <property type="project" value="UniProtKB-UniRule"/>
</dbReference>
<dbReference type="GO" id="GO:1990904">
    <property type="term" value="C:ribonucleoprotein complex"/>
    <property type="evidence" value="ECO:0007669"/>
    <property type="project" value="UniProtKB-KW"/>
</dbReference>
<dbReference type="SUPFAM" id="SSF46561">
    <property type="entry name" value="Ribosomal protein L29 (L29p)"/>
    <property type="match status" value="1"/>
</dbReference>
<comment type="caution">
    <text evidence="6">The sequence shown here is derived from an EMBL/GenBank/DDBJ whole genome shotgun (WGS) entry which is preliminary data.</text>
</comment>
<evidence type="ECO:0000256" key="2">
    <source>
        <dbReference type="ARBA" id="ARBA00022980"/>
    </source>
</evidence>
<dbReference type="NCBIfam" id="TIGR00012">
    <property type="entry name" value="L29"/>
    <property type="match status" value="1"/>
</dbReference>
<evidence type="ECO:0000256" key="3">
    <source>
        <dbReference type="ARBA" id="ARBA00023274"/>
    </source>
</evidence>
<sequence length="86" mass="10061">MKNKELKVKTDQELELSLKEFREKLRKLNFDLAEKKLKNVGEISESRKTIARILTLFRQRAKEGQVLLRKNASEGQAILNKQHGKK</sequence>
<name>A0A2H0KTV3_9BACT</name>
<dbReference type="Gene3D" id="1.10.287.310">
    <property type="match status" value="1"/>
</dbReference>
<dbReference type="InterPro" id="IPR001854">
    <property type="entry name" value="Ribosomal_uL29"/>
</dbReference>
<keyword evidence="3 5" id="KW-0687">Ribonucleoprotein</keyword>